<dbReference type="HOGENOM" id="CLU_110370_0_0_1"/>
<accession>A0A0A1SMW9</accession>
<evidence type="ECO:0000256" key="1">
    <source>
        <dbReference type="SAM" id="SignalP"/>
    </source>
</evidence>
<keyword evidence="3" id="KW-1185">Reference proteome</keyword>
<organism evidence="2 3">
    <name type="scientific">[Torrubiella] hemipterigena</name>
    <dbReference type="NCBI Taxonomy" id="1531966"/>
    <lineage>
        <taxon>Eukaryota</taxon>
        <taxon>Fungi</taxon>
        <taxon>Dikarya</taxon>
        <taxon>Ascomycota</taxon>
        <taxon>Pezizomycotina</taxon>
        <taxon>Sordariomycetes</taxon>
        <taxon>Hypocreomycetidae</taxon>
        <taxon>Hypocreales</taxon>
        <taxon>Clavicipitaceae</taxon>
        <taxon>Clavicipitaceae incertae sedis</taxon>
        <taxon>'Torrubiella' clade</taxon>
    </lineage>
</organism>
<gene>
    <name evidence="2" type="ORF">VHEMI01790</name>
</gene>
<reference evidence="2 3" key="1">
    <citation type="journal article" date="2015" name="Genome Announc.">
        <title>Draft Genome Sequence and Gene Annotation of the Entomopathogenic Fungus Verticillium hemipterigenum.</title>
        <authorList>
            <person name="Horn F."/>
            <person name="Habel A."/>
            <person name="Scharf D.H."/>
            <person name="Dworschak J."/>
            <person name="Brakhage A.A."/>
            <person name="Guthke R."/>
            <person name="Hertweck C."/>
            <person name="Linde J."/>
        </authorList>
    </citation>
    <scope>NUCLEOTIDE SEQUENCE [LARGE SCALE GENOMIC DNA]</scope>
</reference>
<sequence>MKTATFLSTIMPLGSLATPFYLFKPVLAEERMAATQDGCVFPAQYTISNLIGTSNDTNKPTMSAFTFDFGDVETKTTAKCTFNDKSVNVAPNGGVPRYACENPNIEFIYDIDATKLWLIERLCPGSDGKPQWEVSGSFIMPLNCVLNCHCQTEAAEYNVTYNSLNPIRN</sequence>
<dbReference type="Proteomes" id="UP000039046">
    <property type="component" value="Unassembled WGS sequence"/>
</dbReference>
<evidence type="ECO:0008006" key="4">
    <source>
        <dbReference type="Google" id="ProtNLM"/>
    </source>
</evidence>
<dbReference type="EMBL" id="CDHN01000001">
    <property type="protein sequence ID" value="CEJ81673.1"/>
    <property type="molecule type" value="Genomic_DNA"/>
</dbReference>
<keyword evidence="1" id="KW-0732">Signal</keyword>
<evidence type="ECO:0000313" key="2">
    <source>
        <dbReference type="EMBL" id="CEJ81673.1"/>
    </source>
</evidence>
<feature type="signal peptide" evidence="1">
    <location>
        <begin position="1"/>
        <end position="28"/>
    </location>
</feature>
<evidence type="ECO:0000313" key="3">
    <source>
        <dbReference type="Proteomes" id="UP000039046"/>
    </source>
</evidence>
<feature type="chain" id="PRO_5001989369" description="AA1-like domain-containing protein" evidence="1">
    <location>
        <begin position="29"/>
        <end position="169"/>
    </location>
</feature>
<dbReference type="STRING" id="1531966.A0A0A1SMW9"/>
<dbReference type="AlphaFoldDB" id="A0A0A1SMW9"/>
<dbReference type="OrthoDB" id="5239982at2759"/>
<name>A0A0A1SMW9_9HYPO</name>
<protein>
    <recommendedName>
        <fullName evidence="4">AA1-like domain-containing protein</fullName>
    </recommendedName>
</protein>
<proteinExistence type="predicted"/>